<evidence type="ECO:0000256" key="1">
    <source>
        <dbReference type="SAM" id="MobiDB-lite"/>
    </source>
</evidence>
<dbReference type="EMBL" id="PYMJ01000001">
    <property type="protein sequence ID" value="PSU51736.1"/>
    <property type="molecule type" value="Genomic_DNA"/>
</dbReference>
<organism evidence="3 4">
    <name type="scientific">Photobacterium frigidiphilum</name>
    <dbReference type="NCBI Taxonomy" id="264736"/>
    <lineage>
        <taxon>Bacteria</taxon>
        <taxon>Pseudomonadati</taxon>
        <taxon>Pseudomonadota</taxon>
        <taxon>Gammaproteobacteria</taxon>
        <taxon>Vibrionales</taxon>
        <taxon>Vibrionaceae</taxon>
        <taxon>Photobacterium</taxon>
    </lineage>
</organism>
<dbReference type="InterPro" id="IPR021339">
    <property type="entry name" value="DUF2956"/>
</dbReference>
<gene>
    <name evidence="3" type="ORF">C9J12_01985</name>
</gene>
<proteinExistence type="predicted"/>
<accession>A0A2T3JRP5</accession>
<comment type="caution">
    <text evidence="3">The sequence shown here is derived from an EMBL/GenBank/DDBJ whole genome shotgun (WGS) entry which is preliminary data.</text>
</comment>
<feature type="region of interest" description="Disordered" evidence="1">
    <location>
        <begin position="52"/>
        <end position="84"/>
    </location>
</feature>
<feature type="transmembrane region" description="Helical" evidence="2">
    <location>
        <begin position="94"/>
        <end position="113"/>
    </location>
</feature>
<keyword evidence="2" id="KW-1133">Transmembrane helix</keyword>
<keyword evidence="2" id="KW-0472">Membrane</keyword>
<reference evidence="3 4" key="1">
    <citation type="submission" date="2018-01" db="EMBL/GenBank/DDBJ databases">
        <title>Whole genome sequencing of Histamine producing bacteria.</title>
        <authorList>
            <person name="Butler K."/>
        </authorList>
    </citation>
    <scope>NUCLEOTIDE SEQUENCE [LARGE SCALE GENOMIC DNA]</scope>
    <source>
        <strain evidence="3 4">JCM 12947</strain>
    </source>
</reference>
<dbReference type="OrthoDB" id="5600789at2"/>
<dbReference type="AlphaFoldDB" id="A0A2T3JRP5"/>
<dbReference type="Proteomes" id="UP000240987">
    <property type="component" value="Unassembled WGS sequence"/>
</dbReference>
<feature type="compositionally biased region" description="Polar residues" evidence="1">
    <location>
        <begin position="1"/>
        <end position="16"/>
    </location>
</feature>
<protein>
    <submittedName>
        <fullName evidence="3">DUF2956 domain-containing protein</fullName>
    </submittedName>
</protein>
<name>A0A2T3JRP5_9GAMM</name>
<feature type="region of interest" description="Disordered" evidence="1">
    <location>
        <begin position="1"/>
        <end position="37"/>
    </location>
</feature>
<sequence length="114" mass="13022">MRMNIQKTSNAPSAETQAEAMQIAKATQKPGQTKEQTRVVAQGIQKGIELYKKQQKVKSRERDKLRKKDLKEKQQPVEPSETLPEKIVEHKQHWLPWGLLIASWVGFAAYIAVS</sequence>
<evidence type="ECO:0000256" key="2">
    <source>
        <dbReference type="SAM" id="Phobius"/>
    </source>
</evidence>
<keyword evidence="4" id="KW-1185">Reference proteome</keyword>
<dbReference type="Pfam" id="PF11169">
    <property type="entry name" value="DUF2956"/>
    <property type="match status" value="1"/>
</dbReference>
<evidence type="ECO:0000313" key="3">
    <source>
        <dbReference type="EMBL" id="PSU51736.1"/>
    </source>
</evidence>
<keyword evidence="2" id="KW-0812">Transmembrane</keyword>
<evidence type="ECO:0000313" key="4">
    <source>
        <dbReference type="Proteomes" id="UP000240987"/>
    </source>
</evidence>
<feature type="compositionally biased region" description="Basic and acidic residues" evidence="1">
    <location>
        <begin position="58"/>
        <end position="75"/>
    </location>
</feature>